<dbReference type="GO" id="GO:0016874">
    <property type="term" value="F:ligase activity"/>
    <property type="evidence" value="ECO:0007669"/>
    <property type="project" value="UniProtKB-KW"/>
</dbReference>
<comment type="catalytic activity">
    <reaction evidence="10">
        <text>7-carboxy-7-carbaguanine + NH4(+) + 2 ATP = 7-cyano-7-carbaguanine + 2 AMP + 2 diphosphate + 2 H(+)</text>
        <dbReference type="Rhea" id="RHEA:27982"/>
        <dbReference type="ChEBI" id="CHEBI:15378"/>
        <dbReference type="ChEBI" id="CHEBI:28938"/>
        <dbReference type="ChEBI" id="CHEBI:30616"/>
        <dbReference type="ChEBI" id="CHEBI:33019"/>
        <dbReference type="ChEBI" id="CHEBI:45075"/>
        <dbReference type="ChEBI" id="CHEBI:61036"/>
        <dbReference type="ChEBI" id="CHEBI:456215"/>
        <dbReference type="EC" id="6.3.4.20"/>
    </reaction>
</comment>
<dbReference type="AlphaFoldDB" id="A0A4R5TY86"/>
<evidence type="ECO:0000313" key="12">
    <source>
        <dbReference type="Proteomes" id="UP000294796"/>
    </source>
</evidence>
<evidence type="ECO:0000256" key="9">
    <source>
        <dbReference type="ARBA" id="ARBA00039149"/>
    </source>
</evidence>
<dbReference type="Pfam" id="PF06508">
    <property type="entry name" value="QueC"/>
    <property type="match status" value="1"/>
</dbReference>
<keyword evidence="7" id="KW-0067">ATP-binding</keyword>
<name>A0A4R5TY86_9GAMM</name>
<dbReference type="Proteomes" id="UP000294796">
    <property type="component" value="Unassembled WGS sequence"/>
</dbReference>
<keyword evidence="4" id="KW-0547">Nucleotide-binding</keyword>
<evidence type="ECO:0000313" key="11">
    <source>
        <dbReference type="EMBL" id="TDK26189.1"/>
    </source>
</evidence>
<dbReference type="GO" id="GO:0046872">
    <property type="term" value="F:metal ion binding"/>
    <property type="evidence" value="ECO:0007669"/>
    <property type="project" value="UniProtKB-KW"/>
</dbReference>
<dbReference type="GO" id="GO:0008616">
    <property type="term" value="P:tRNA queuosine(34) biosynthetic process"/>
    <property type="evidence" value="ECO:0007669"/>
    <property type="project" value="UniProtKB-KW"/>
</dbReference>
<accession>A0A4R5TY86</accession>
<comment type="caution">
    <text evidence="11">The sequence shown here is derived from an EMBL/GenBank/DDBJ whole genome shotgun (WGS) entry which is preliminary data.</text>
</comment>
<dbReference type="PANTHER" id="PTHR42914:SF1">
    <property type="entry name" value="7-CYANO-7-DEAZAGUANINE SYNTHASE"/>
    <property type="match status" value="1"/>
</dbReference>
<evidence type="ECO:0000256" key="2">
    <source>
        <dbReference type="ARBA" id="ARBA00022598"/>
    </source>
</evidence>
<evidence type="ECO:0000256" key="3">
    <source>
        <dbReference type="ARBA" id="ARBA00022723"/>
    </source>
</evidence>
<evidence type="ECO:0000256" key="4">
    <source>
        <dbReference type="ARBA" id="ARBA00022741"/>
    </source>
</evidence>
<keyword evidence="3" id="KW-0479">Metal-binding</keyword>
<comment type="pathway">
    <text evidence="1">Purine metabolism; 7-cyano-7-deazaguanine biosynthesis.</text>
</comment>
<sequence length="466" mass="51483">MCRWSLPDRNRLRRRIVLVELPTQLHVRYANGRLEVQGDTTRRMSISAQAMIHDLLACVDDRSIDLISIAAGAYAIDRIHRRKVSIKNEAGLRTIPVCFHVADLAYWSQPHVVDQLAELLHFLSGDFWLISFSPHERPAPAVGQTTLDFGPHLKPSRVALYSGGLDSAAGLAASLQSGQRDIMLLTAGHQSAIRRRAMDQIKLLKHVLPQAGSISHASFVLGLERSGRIRDQETTQRSRGFLFCASGAVLASVCGVDVVHVYENGHGAINLPLGGAPLSNGLSTRGAHPTFLAMMTQVASDALERPVRFELPFARVTKAAMIEALVHTPGLVQWAQQSRSCVHTSWREAGVTHCGYCAACIERHQAFVGAGARDLTPYSRPLWEREDAMNDDYFRSYVWQAQRWAEGDLGMRDRLGDHCAPSQLSAPFEDLVLLHQKHAEEVLSVYARHADPSPSGRARQAQLRAA</sequence>
<keyword evidence="12" id="KW-1185">Reference proteome</keyword>
<dbReference type="InterPro" id="IPR018317">
    <property type="entry name" value="QueC"/>
</dbReference>
<dbReference type="EC" id="6.3.4.20" evidence="9"/>
<reference evidence="11 12" key="1">
    <citation type="submission" date="2019-03" db="EMBL/GenBank/DDBJ databases">
        <title>Luteimonas zhaokaii sp.nov., isolated from the rectal contents of Plateau pika in Yushu, Qinghai Province, China.</title>
        <authorList>
            <person name="Zhang G."/>
        </authorList>
    </citation>
    <scope>NUCLEOTIDE SEQUENCE [LARGE SCALE GENOMIC DNA]</scope>
    <source>
        <strain evidence="11 12">B9</strain>
    </source>
</reference>
<evidence type="ECO:0000256" key="10">
    <source>
        <dbReference type="ARBA" id="ARBA00047890"/>
    </source>
</evidence>
<evidence type="ECO:0000256" key="7">
    <source>
        <dbReference type="ARBA" id="ARBA00022840"/>
    </source>
</evidence>
<organism evidence="11 12">
    <name type="scientific">Luteimonas aestuarii</name>
    <dbReference type="NCBI Taxonomy" id="453837"/>
    <lineage>
        <taxon>Bacteria</taxon>
        <taxon>Pseudomonadati</taxon>
        <taxon>Pseudomonadota</taxon>
        <taxon>Gammaproteobacteria</taxon>
        <taxon>Lysobacterales</taxon>
        <taxon>Lysobacteraceae</taxon>
        <taxon>Luteimonas</taxon>
    </lineage>
</organism>
<dbReference type="EMBL" id="SMTF01000003">
    <property type="protein sequence ID" value="TDK26189.1"/>
    <property type="molecule type" value="Genomic_DNA"/>
</dbReference>
<dbReference type="PANTHER" id="PTHR42914">
    <property type="entry name" value="7-CYANO-7-DEAZAGUANINE SYNTHASE"/>
    <property type="match status" value="1"/>
</dbReference>
<proteinExistence type="inferred from homology"/>
<dbReference type="GO" id="GO:0005524">
    <property type="term" value="F:ATP binding"/>
    <property type="evidence" value="ECO:0007669"/>
    <property type="project" value="UniProtKB-KW"/>
</dbReference>
<keyword evidence="6" id="KW-0862">Zinc</keyword>
<evidence type="ECO:0000256" key="8">
    <source>
        <dbReference type="ARBA" id="ARBA00037993"/>
    </source>
</evidence>
<protein>
    <recommendedName>
        <fullName evidence="9">7-cyano-7-deazaguanine synthase</fullName>
        <ecNumber evidence="9">6.3.4.20</ecNumber>
    </recommendedName>
</protein>
<evidence type="ECO:0000256" key="1">
    <source>
        <dbReference type="ARBA" id="ARBA00005061"/>
    </source>
</evidence>
<gene>
    <name evidence="11" type="ORF">E2F46_06215</name>
</gene>
<keyword evidence="2" id="KW-0436">Ligase</keyword>
<keyword evidence="5" id="KW-0671">Queuosine biosynthesis</keyword>
<evidence type="ECO:0000256" key="6">
    <source>
        <dbReference type="ARBA" id="ARBA00022833"/>
    </source>
</evidence>
<dbReference type="InterPro" id="IPR014729">
    <property type="entry name" value="Rossmann-like_a/b/a_fold"/>
</dbReference>
<dbReference type="SUPFAM" id="SSF52402">
    <property type="entry name" value="Adenine nucleotide alpha hydrolases-like"/>
    <property type="match status" value="1"/>
</dbReference>
<dbReference type="OrthoDB" id="9789567at2"/>
<dbReference type="Gene3D" id="3.40.50.620">
    <property type="entry name" value="HUPs"/>
    <property type="match status" value="1"/>
</dbReference>
<comment type="similarity">
    <text evidence="8">Belongs to the QueC family.</text>
</comment>
<evidence type="ECO:0000256" key="5">
    <source>
        <dbReference type="ARBA" id="ARBA00022785"/>
    </source>
</evidence>